<dbReference type="SUPFAM" id="SSF48498">
    <property type="entry name" value="Tetracyclin repressor-like, C-terminal domain"/>
    <property type="match status" value="1"/>
</dbReference>
<dbReference type="InterPro" id="IPR011075">
    <property type="entry name" value="TetR_C"/>
</dbReference>
<protein>
    <submittedName>
        <fullName evidence="5">HTH-type transcriptional repressor ComR</fullName>
    </submittedName>
</protein>
<evidence type="ECO:0000256" key="1">
    <source>
        <dbReference type="ARBA" id="ARBA00023015"/>
    </source>
</evidence>
<dbReference type="PROSITE" id="PS01081">
    <property type="entry name" value="HTH_TETR_1"/>
    <property type="match status" value="1"/>
</dbReference>
<comment type="caution">
    <text evidence="5">The sequence shown here is derived from an EMBL/GenBank/DDBJ whole genome shotgun (WGS) entry which is preliminary data.</text>
</comment>
<dbReference type="InterPro" id="IPR036271">
    <property type="entry name" value="Tet_transcr_reg_TetR-rel_C_sf"/>
</dbReference>
<dbReference type="PANTHER" id="PTHR47506">
    <property type="entry name" value="TRANSCRIPTIONAL REGULATORY PROTEIN"/>
    <property type="match status" value="1"/>
</dbReference>
<dbReference type="InterPro" id="IPR001647">
    <property type="entry name" value="HTH_TetR"/>
</dbReference>
<dbReference type="InterPro" id="IPR023772">
    <property type="entry name" value="DNA-bd_HTH_TetR-type_CS"/>
</dbReference>
<accession>A0A1J5SJE2</accession>
<dbReference type="SUPFAM" id="SSF46689">
    <property type="entry name" value="Homeodomain-like"/>
    <property type="match status" value="1"/>
</dbReference>
<dbReference type="Pfam" id="PF00440">
    <property type="entry name" value="TetR_N"/>
    <property type="match status" value="1"/>
</dbReference>
<reference evidence="5" key="1">
    <citation type="submission" date="2016-10" db="EMBL/GenBank/DDBJ databases">
        <title>Sequence of Gallionella enrichment culture.</title>
        <authorList>
            <person name="Poehlein A."/>
            <person name="Muehling M."/>
            <person name="Daniel R."/>
        </authorList>
    </citation>
    <scope>NUCLEOTIDE SEQUENCE</scope>
</reference>
<dbReference type="PANTHER" id="PTHR47506:SF1">
    <property type="entry name" value="HTH-TYPE TRANSCRIPTIONAL REGULATOR YJDC"/>
    <property type="match status" value="1"/>
</dbReference>
<keyword evidence="2" id="KW-0238">DNA-binding</keyword>
<dbReference type="PROSITE" id="PS50977">
    <property type="entry name" value="HTH_TETR_2"/>
    <property type="match status" value="1"/>
</dbReference>
<dbReference type="Gene3D" id="1.10.357.10">
    <property type="entry name" value="Tetracycline Repressor, domain 2"/>
    <property type="match status" value="1"/>
</dbReference>
<evidence type="ECO:0000256" key="3">
    <source>
        <dbReference type="ARBA" id="ARBA00023163"/>
    </source>
</evidence>
<gene>
    <name evidence="5" type="primary">comR_2</name>
    <name evidence="5" type="ORF">GALL_99230</name>
</gene>
<evidence type="ECO:0000313" key="5">
    <source>
        <dbReference type="EMBL" id="OIR08059.1"/>
    </source>
</evidence>
<dbReference type="InterPro" id="IPR009057">
    <property type="entry name" value="Homeodomain-like_sf"/>
</dbReference>
<dbReference type="PRINTS" id="PR00455">
    <property type="entry name" value="HTHTETR"/>
</dbReference>
<evidence type="ECO:0000259" key="4">
    <source>
        <dbReference type="PROSITE" id="PS50977"/>
    </source>
</evidence>
<name>A0A1J5SJE2_9ZZZZ</name>
<dbReference type="Pfam" id="PF16925">
    <property type="entry name" value="TetR_C_13"/>
    <property type="match status" value="1"/>
</dbReference>
<organism evidence="5">
    <name type="scientific">mine drainage metagenome</name>
    <dbReference type="NCBI Taxonomy" id="410659"/>
    <lineage>
        <taxon>unclassified sequences</taxon>
        <taxon>metagenomes</taxon>
        <taxon>ecological metagenomes</taxon>
    </lineage>
</organism>
<keyword evidence="1" id="KW-0805">Transcription regulation</keyword>
<keyword evidence="3" id="KW-0804">Transcription</keyword>
<dbReference type="EMBL" id="MLJW01000034">
    <property type="protein sequence ID" value="OIR08059.1"/>
    <property type="molecule type" value="Genomic_DNA"/>
</dbReference>
<sequence>MPRTRALSDDIVLERAIGVFWQNGYAGTSLRDLTQATGLSSAALYHRFSDKNGLFVEVLRRYAEGGLGERLGRLTAAADPLGAIQSFLDELIALSLSDPHHRGCLLVNTALDGAAMSDEARALVRARLGEVERFFAGRLQQAVTNGVLAPQTDVAAQATALLGTVLAIRVMARLDPDPKRLRSLADQAIAALGAHKPGQSATHPTGGRA</sequence>
<evidence type="ECO:0000256" key="2">
    <source>
        <dbReference type="ARBA" id="ARBA00023125"/>
    </source>
</evidence>
<dbReference type="Gene3D" id="1.10.10.60">
    <property type="entry name" value="Homeodomain-like"/>
    <property type="match status" value="1"/>
</dbReference>
<dbReference type="GO" id="GO:0003677">
    <property type="term" value="F:DNA binding"/>
    <property type="evidence" value="ECO:0007669"/>
    <property type="project" value="UniProtKB-KW"/>
</dbReference>
<proteinExistence type="predicted"/>
<feature type="domain" description="HTH tetR-type" evidence="4">
    <location>
        <begin position="6"/>
        <end position="66"/>
    </location>
</feature>
<dbReference type="AlphaFoldDB" id="A0A1J5SJE2"/>